<dbReference type="AlphaFoldDB" id="A0A1N6TPQ2"/>
<evidence type="ECO:0000313" key="2">
    <source>
        <dbReference type="EMBL" id="SIQ55056.1"/>
    </source>
</evidence>
<dbReference type="PANTHER" id="PTHR37017">
    <property type="entry name" value="AB HYDROLASE-1 DOMAIN-CONTAINING PROTEIN-RELATED"/>
    <property type="match status" value="1"/>
</dbReference>
<organism evidence="2 3">
    <name type="scientific">Microbispora rosea</name>
    <dbReference type="NCBI Taxonomy" id="58117"/>
    <lineage>
        <taxon>Bacteria</taxon>
        <taxon>Bacillati</taxon>
        <taxon>Actinomycetota</taxon>
        <taxon>Actinomycetes</taxon>
        <taxon>Streptosporangiales</taxon>
        <taxon>Streptosporangiaceae</taxon>
        <taxon>Microbispora</taxon>
    </lineage>
</organism>
<dbReference type="InterPro" id="IPR029058">
    <property type="entry name" value="AB_hydrolase_fold"/>
</dbReference>
<dbReference type="SUPFAM" id="SSF53474">
    <property type="entry name" value="alpha/beta-Hydrolases"/>
    <property type="match status" value="1"/>
</dbReference>
<protein>
    <submittedName>
        <fullName evidence="2">Alpha/beta hydrolase family protein</fullName>
    </submittedName>
</protein>
<dbReference type="Proteomes" id="UP000186096">
    <property type="component" value="Unassembled WGS sequence"/>
</dbReference>
<evidence type="ECO:0000259" key="1">
    <source>
        <dbReference type="Pfam" id="PF12697"/>
    </source>
</evidence>
<dbReference type="InterPro" id="IPR052897">
    <property type="entry name" value="Sec-Metab_Biosynth_Hydrolase"/>
</dbReference>
<dbReference type="InterPro" id="IPR000073">
    <property type="entry name" value="AB_hydrolase_1"/>
</dbReference>
<dbReference type="Gene3D" id="3.40.50.1820">
    <property type="entry name" value="alpha/beta hydrolase"/>
    <property type="match status" value="1"/>
</dbReference>
<dbReference type="OrthoDB" id="9773549at2"/>
<reference evidence="3" key="1">
    <citation type="submission" date="2017-01" db="EMBL/GenBank/DDBJ databases">
        <authorList>
            <person name="Varghese N."/>
            <person name="Submissions S."/>
        </authorList>
    </citation>
    <scope>NUCLEOTIDE SEQUENCE [LARGE SCALE GENOMIC DNA]</scope>
    <source>
        <strain evidence="3">ATCC 12950</strain>
    </source>
</reference>
<proteinExistence type="predicted"/>
<gene>
    <name evidence="2" type="ORF">SAMN05421833_102427</name>
</gene>
<dbReference type="GO" id="GO:0016787">
    <property type="term" value="F:hydrolase activity"/>
    <property type="evidence" value="ECO:0007669"/>
    <property type="project" value="UniProtKB-KW"/>
</dbReference>
<evidence type="ECO:0000313" key="3">
    <source>
        <dbReference type="Proteomes" id="UP000186096"/>
    </source>
</evidence>
<dbReference type="Pfam" id="PF12697">
    <property type="entry name" value="Abhydrolase_6"/>
    <property type="match status" value="1"/>
</dbReference>
<keyword evidence="3" id="KW-1185">Reference proteome</keyword>
<sequence>MATYVLIHAAAVDSWYWGPLSAALRDRGHDVVAPDLPCDDESAGLAEYADTVVEAIGGRTGLVVVAHSFGGFTGPLVCDRVPADLLVMLQAQIPAPGESPGEWWGNTGYWAAREEADRRRGVPGGMEEDASSLVLHDTPADLAAEFVAAHQRHQAPTPFGRPWPLASWPDVPTRFLLAADDRFFPAEFMRGVVTDRLGFQPDEMPGDHCPMLGHPKELADRLEAYRAGF</sequence>
<keyword evidence="2" id="KW-0378">Hydrolase</keyword>
<dbReference type="PANTHER" id="PTHR37017:SF11">
    <property type="entry name" value="ESTERASE_LIPASE_THIOESTERASE DOMAIN-CONTAINING PROTEIN"/>
    <property type="match status" value="1"/>
</dbReference>
<accession>A0A1N6TPQ2</accession>
<dbReference type="RefSeq" id="WP_076433001.1">
    <property type="nucleotide sequence ID" value="NZ_FTNI01000002.1"/>
</dbReference>
<dbReference type="STRING" id="58117.SAMN05421833_102427"/>
<name>A0A1N6TPQ2_9ACTN</name>
<dbReference type="EMBL" id="FTNI01000002">
    <property type="protein sequence ID" value="SIQ55056.1"/>
    <property type="molecule type" value="Genomic_DNA"/>
</dbReference>
<feature type="domain" description="AB hydrolase-1" evidence="1">
    <location>
        <begin position="5"/>
        <end position="220"/>
    </location>
</feature>